<protein>
    <recommendedName>
        <fullName evidence="1">Rhodanese domain-containing protein</fullName>
    </recommendedName>
</protein>
<sequence length="98" mass="11129">NIVLIDVREAAEVAQGVIPTSHHVPLASIQEALSLPEKEFEERFGFKKFNKDDEVIFYCRSGRRSGMAYEVAKQLGYTGVRNYSGSWLDYDAKTKVQK</sequence>
<accession>A0A9P6IJR2</accession>
<dbReference type="EMBL" id="JAAAHW010010157">
    <property type="protein sequence ID" value="KAF9929796.1"/>
    <property type="molecule type" value="Genomic_DNA"/>
</dbReference>
<dbReference type="PANTHER" id="PTHR44086:SF10">
    <property type="entry name" value="THIOSULFATE SULFURTRANSFERASE_RHODANESE-LIKE DOMAIN-CONTAINING PROTEIN 3"/>
    <property type="match status" value="1"/>
</dbReference>
<proteinExistence type="predicted"/>
<dbReference type="Gene3D" id="3.40.250.10">
    <property type="entry name" value="Rhodanese-like domain"/>
    <property type="match status" value="1"/>
</dbReference>
<dbReference type="PANTHER" id="PTHR44086">
    <property type="entry name" value="THIOSULFATE SULFURTRANSFERASE RDL2, MITOCHONDRIAL-RELATED"/>
    <property type="match status" value="1"/>
</dbReference>
<evidence type="ECO:0000259" key="1">
    <source>
        <dbReference type="PROSITE" id="PS50206"/>
    </source>
</evidence>
<evidence type="ECO:0000313" key="2">
    <source>
        <dbReference type="EMBL" id="KAF9929796.1"/>
    </source>
</evidence>
<dbReference type="Proteomes" id="UP000749646">
    <property type="component" value="Unassembled WGS sequence"/>
</dbReference>
<dbReference type="OrthoDB" id="566238at2759"/>
<comment type="caution">
    <text evidence="2">The sequence shown here is derived from an EMBL/GenBank/DDBJ whole genome shotgun (WGS) entry which is preliminary data.</text>
</comment>
<dbReference type="Pfam" id="PF00581">
    <property type="entry name" value="Rhodanese"/>
    <property type="match status" value="1"/>
</dbReference>
<dbReference type="InterPro" id="IPR001763">
    <property type="entry name" value="Rhodanese-like_dom"/>
</dbReference>
<organism evidence="2 3">
    <name type="scientific">Modicella reniformis</name>
    <dbReference type="NCBI Taxonomy" id="1440133"/>
    <lineage>
        <taxon>Eukaryota</taxon>
        <taxon>Fungi</taxon>
        <taxon>Fungi incertae sedis</taxon>
        <taxon>Mucoromycota</taxon>
        <taxon>Mortierellomycotina</taxon>
        <taxon>Mortierellomycetes</taxon>
        <taxon>Mortierellales</taxon>
        <taxon>Mortierellaceae</taxon>
        <taxon>Modicella</taxon>
    </lineage>
</organism>
<name>A0A9P6IJR2_9FUNG</name>
<dbReference type="GO" id="GO:0004792">
    <property type="term" value="F:thiosulfate-cyanide sulfurtransferase activity"/>
    <property type="evidence" value="ECO:0007669"/>
    <property type="project" value="TreeGrafter"/>
</dbReference>
<dbReference type="GO" id="GO:0005739">
    <property type="term" value="C:mitochondrion"/>
    <property type="evidence" value="ECO:0007669"/>
    <property type="project" value="TreeGrafter"/>
</dbReference>
<dbReference type="InterPro" id="IPR036873">
    <property type="entry name" value="Rhodanese-like_dom_sf"/>
</dbReference>
<reference evidence="2" key="1">
    <citation type="journal article" date="2020" name="Fungal Divers.">
        <title>Resolving the Mortierellaceae phylogeny through synthesis of multi-gene phylogenetics and phylogenomics.</title>
        <authorList>
            <person name="Vandepol N."/>
            <person name="Liber J."/>
            <person name="Desiro A."/>
            <person name="Na H."/>
            <person name="Kennedy M."/>
            <person name="Barry K."/>
            <person name="Grigoriev I.V."/>
            <person name="Miller A.N."/>
            <person name="O'Donnell K."/>
            <person name="Stajich J.E."/>
            <person name="Bonito G."/>
        </authorList>
    </citation>
    <scope>NUCLEOTIDE SEQUENCE</scope>
    <source>
        <strain evidence="2">MES-2147</strain>
    </source>
</reference>
<dbReference type="SMART" id="SM00450">
    <property type="entry name" value="RHOD"/>
    <property type="match status" value="1"/>
</dbReference>
<feature type="domain" description="Rhodanese" evidence="1">
    <location>
        <begin position="1"/>
        <end position="95"/>
    </location>
</feature>
<dbReference type="SUPFAM" id="SSF52821">
    <property type="entry name" value="Rhodanese/Cell cycle control phosphatase"/>
    <property type="match status" value="1"/>
</dbReference>
<dbReference type="PROSITE" id="PS50206">
    <property type="entry name" value="RHODANESE_3"/>
    <property type="match status" value="1"/>
</dbReference>
<dbReference type="AlphaFoldDB" id="A0A9P6IJR2"/>
<feature type="non-terminal residue" evidence="2">
    <location>
        <position position="98"/>
    </location>
</feature>
<evidence type="ECO:0000313" key="3">
    <source>
        <dbReference type="Proteomes" id="UP000749646"/>
    </source>
</evidence>
<keyword evidence="3" id="KW-1185">Reference proteome</keyword>
<gene>
    <name evidence="2" type="ORF">BGZ65_005641</name>
</gene>